<dbReference type="AlphaFoldDB" id="A0A7J6QIL4"/>
<dbReference type="Proteomes" id="UP000553632">
    <property type="component" value="Unassembled WGS sequence"/>
</dbReference>
<gene>
    <name evidence="1" type="ORF">FOZ62_018839</name>
    <name evidence="2" type="ORF">FOZ63_030222</name>
</gene>
<protein>
    <submittedName>
        <fullName evidence="2">Uncharacterized protein</fullName>
    </submittedName>
</protein>
<name>A0A7J6QIL4_PEROL</name>
<evidence type="ECO:0000313" key="2">
    <source>
        <dbReference type="EMBL" id="KAF4708205.1"/>
    </source>
</evidence>
<sequence>MNEMGMRFAKNNHYGNQQFGDDHKVLMHVASAIVILILNLDVRHGSEMPRNTEQIVVSMESRVFSRKRHGFLLELWVDDEVQMQASVVNVVDTTTMQLTGSY</sequence>
<evidence type="ECO:0000313" key="4">
    <source>
        <dbReference type="Proteomes" id="UP000574390"/>
    </source>
</evidence>
<evidence type="ECO:0000313" key="3">
    <source>
        <dbReference type="Proteomes" id="UP000553632"/>
    </source>
</evidence>
<dbReference type="EMBL" id="JABANO010032654">
    <property type="protein sequence ID" value="KAF4708205.1"/>
    <property type="molecule type" value="Genomic_DNA"/>
</dbReference>
<accession>A0A7J6QIL4</accession>
<organism evidence="2 3">
    <name type="scientific">Perkinsus olseni</name>
    <name type="common">Perkinsus atlanticus</name>
    <dbReference type="NCBI Taxonomy" id="32597"/>
    <lineage>
        <taxon>Eukaryota</taxon>
        <taxon>Sar</taxon>
        <taxon>Alveolata</taxon>
        <taxon>Perkinsozoa</taxon>
        <taxon>Perkinsea</taxon>
        <taxon>Perkinsida</taxon>
        <taxon>Perkinsidae</taxon>
        <taxon>Perkinsus</taxon>
    </lineage>
</organism>
<evidence type="ECO:0000313" key="1">
    <source>
        <dbReference type="EMBL" id="KAF4707969.1"/>
    </source>
</evidence>
<dbReference type="Proteomes" id="UP000574390">
    <property type="component" value="Unassembled WGS sequence"/>
</dbReference>
<keyword evidence="3" id="KW-1185">Reference proteome</keyword>
<reference evidence="3 4" key="1">
    <citation type="submission" date="2020-04" db="EMBL/GenBank/DDBJ databases">
        <title>Perkinsus olseni comparative genomics.</title>
        <authorList>
            <person name="Bogema D.R."/>
        </authorList>
    </citation>
    <scope>NUCLEOTIDE SEQUENCE [LARGE SCALE GENOMIC DNA]</scope>
    <source>
        <strain evidence="1">ATCC PRA-205</strain>
        <strain evidence="2 3">ATCC PRA-207</strain>
    </source>
</reference>
<dbReference type="EMBL" id="JABANM010029457">
    <property type="protein sequence ID" value="KAF4707969.1"/>
    <property type="molecule type" value="Genomic_DNA"/>
</dbReference>
<comment type="caution">
    <text evidence="2">The sequence shown here is derived from an EMBL/GenBank/DDBJ whole genome shotgun (WGS) entry which is preliminary data.</text>
</comment>
<proteinExistence type="predicted"/>